<name>A0A848LWA1_9BACT</name>
<keyword evidence="1" id="KW-1133">Transmembrane helix</keyword>
<evidence type="ECO:0000313" key="3">
    <source>
        <dbReference type="Proteomes" id="UP000518300"/>
    </source>
</evidence>
<feature type="transmembrane region" description="Helical" evidence="1">
    <location>
        <begin position="186"/>
        <end position="205"/>
    </location>
</feature>
<keyword evidence="1" id="KW-0472">Membrane</keyword>
<reference evidence="2 3" key="1">
    <citation type="submission" date="2020-04" db="EMBL/GenBank/DDBJ databases">
        <title>Draft genome of Pyxidicoccus fallax type strain.</title>
        <authorList>
            <person name="Whitworth D.E."/>
        </authorList>
    </citation>
    <scope>NUCLEOTIDE SEQUENCE [LARGE SCALE GENOMIC DNA]</scope>
    <source>
        <strain evidence="2 3">DSM 14698</strain>
    </source>
</reference>
<feature type="transmembrane region" description="Helical" evidence="1">
    <location>
        <begin position="12"/>
        <end position="33"/>
    </location>
</feature>
<evidence type="ECO:0000256" key="1">
    <source>
        <dbReference type="SAM" id="Phobius"/>
    </source>
</evidence>
<dbReference type="AlphaFoldDB" id="A0A848LWA1"/>
<sequence length="462" mass="49796">MGSDDAETSMMLRWGAVVLLVLVGTGCATSRVVRLDTGEGQPIIYTPRADAEPVELDEDEFAEAVQKLARTAPLSSRPRDAALRLFNLGQPRASSPMRGRLGLVSVEDPQRGRLLVTEEPDAEMELASAYGRWCQRQKKPRDCLHLLDEDVTLGQEGKRTLAFRLALDSVWDETAEALGELTDKDAMVTMLATTGAIYFGLWLVPDPVLSKGIAATLTVALIAYLGWDTVWSLVKGWRMLAKEVEAATTFDELQDAGEKYGKVMGKNAARAFVMLAMAALGSTGQTLAARLPTLPGSAQASLVGAGQGGFRLAAAGQVTSVAVAPGGVITIALDPEAVAETARGTRAVASEPVATSAHEHHIATNKWWDSTNLGGPWSPRFQKLFNRAGMSLDDAANKVRVPGHKGPHPQKYHEEIYERLEDAMEGCRSIQQCREALVGELRVLAKEITKSGSRLNALVTRN</sequence>
<keyword evidence="1" id="KW-0812">Transmembrane</keyword>
<keyword evidence="3" id="KW-1185">Reference proteome</keyword>
<accession>A0A848LWA1</accession>
<protein>
    <submittedName>
        <fullName evidence="2">Uncharacterized protein</fullName>
    </submittedName>
</protein>
<dbReference type="Pfam" id="PF14412">
    <property type="entry name" value="AHH"/>
    <property type="match status" value="1"/>
</dbReference>
<organism evidence="2 3">
    <name type="scientific">Pyxidicoccus fallax</name>
    <dbReference type="NCBI Taxonomy" id="394095"/>
    <lineage>
        <taxon>Bacteria</taxon>
        <taxon>Pseudomonadati</taxon>
        <taxon>Myxococcota</taxon>
        <taxon>Myxococcia</taxon>
        <taxon>Myxococcales</taxon>
        <taxon>Cystobacterineae</taxon>
        <taxon>Myxococcaceae</taxon>
        <taxon>Pyxidicoccus</taxon>
    </lineage>
</organism>
<dbReference type="InterPro" id="IPR032871">
    <property type="entry name" value="AHH_dom_containing"/>
</dbReference>
<gene>
    <name evidence="2" type="ORF">HG543_47120</name>
</gene>
<comment type="caution">
    <text evidence="2">The sequence shown here is derived from an EMBL/GenBank/DDBJ whole genome shotgun (WGS) entry which is preliminary data.</text>
</comment>
<proteinExistence type="predicted"/>
<evidence type="ECO:0000313" key="2">
    <source>
        <dbReference type="EMBL" id="NMO22378.1"/>
    </source>
</evidence>
<feature type="transmembrane region" description="Helical" evidence="1">
    <location>
        <begin position="211"/>
        <end position="234"/>
    </location>
</feature>
<dbReference type="EMBL" id="JABBJJ010000415">
    <property type="protein sequence ID" value="NMO22378.1"/>
    <property type="molecule type" value="Genomic_DNA"/>
</dbReference>
<dbReference type="Proteomes" id="UP000518300">
    <property type="component" value="Unassembled WGS sequence"/>
</dbReference>